<dbReference type="SUPFAM" id="SSF63829">
    <property type="entry name" value="Calcium-dependent phosphotriesterase"/>
    <property type="match status" value="1"/>
</dbReference>
<dbReference type="GO" id="GO:0005509">
    <property type="term" value="F:calcium ion binding"/>
    <property type="evidence" value="ECO:0007669"/>
    <property type="project" value="TreeGrafter"/>
</dbReference>
<dbReference type="OMA" id="LWRCRAD"/>
<evidence type="ECO:0000256" key="2">
    <source>
        <dbReference type="PIRSR" id="PIRSR605511-1"/>
    </source>
</evidence>
<comment type="similarity">
    <text evidence="1">Belongs to the SMP-30/CGR1 family.</text>
</comment>
<keyword evidence="3" id="KW-0479">Metal-binding</keyword>
<accession>A0A194S9G1</accession>
<name>A0A194S9G1_RHOGW</name>
<reference evidence="5 6" key="1">
    <citation type="journal article" date="2015" name="Front. Microbiol.">
        <title>Genome sequence of the plant growth promoting endophytic yeast Rhodotorula graminis WP1.</title>
        <authorList>
            <person name="Firrincieli A."/>
            <person name="Otillar R."/>
            <person name="Salamov A."/>
            <person name="Schmutz J."/>
            <person name="Khan Z."/>
            <person name="Redman R.S."/>
            <person name="Fleck N.D."/>
            <person name="Lindquist E."/>
            <person name="Grigoriev I.V."/>
            <person name="Doty S.L."/>
        </authorList>
    </citation>
    <scope>NUCLEOTIDE SEQUENCE [LARGE SCALE GENOMIC DNA]</scope>
    <source>
        <strain evidence="5 6">WP1</strain>
    </source>
</reference>
<keyword evidence="6" id="KW-1185">Reference proteome</keyword>
<feature type="binding site" evidence="3">
    <location>
        <position position="20"/>
    </location>
    <ligand>
        <name>a divalent metal cation</name>
        <dbReference type="ChEBI" id="CHEBI:60240"/>
    </ligand>
</feature>
<organism evidence="5 6">
    <name type="scientific">Rhodotorula graminis (strain WP1)</name>
    <dbReference type="NCBI Taxonomy" id="578459"/>
    <lineage>
        <taxon>Eukaryota</taxon>
        <taxon>Fungi</taxon>
        <taxon>Dikarya</taxon>
        <taxon>Basidiomycota</taxon>
        <taxon>Pucciniomycotina</taxon>
        <taxon>Microbotryomycetes</taxon>
        <taxon>Sporidiobolales</taxon>
        <taxon>Sporidiobolaceae</taxon>
        <taxon>Rhodotorula</taxon>
    </lineage>
</organism>
<dbReference type="RefSeq" id="XP_018273417.1">
    <property type="nucleotide sequence ID" value="XM_018415729.1"/>
</dbReference>
<dbReference type="PANTHER" id="PTHR10907">
    <property type="entry name" value="REGUCALCIN"/>
    <property type="match status" value="1"/>
</dbReference>
<dbReference type="PRINTS" id="PR01790">
    <property type="entry name" value="SMP30FAMILY"/>
</dbReference>
<protein>
    <recommendedName>
        <fullName evidence="4">SMP-30/Gluconolactonase/LRE-like region domain-containing protein</fullName>
    </recommendedName>
</protein>
<dbReference type="OrthoDB" id="423498at2759"/>
<dbReference type="GO" id="GO:0004341">
    <property type="term" value="F:gluconolactonase activity"/>
    <property type="evidence" value="ECO:0007669"/>
    <property type="project" value="TreeGrafter"/>
</dbReference>
<dbReference type="InterPro" id="IPR013658">
    <property type="entry name" value="SGL"/>
</dbReference>
<dbReference type="Proteomes" id="UP000053890">
    <property type="component" value="Unassembled WGS sequence"/>
</dbReference>
<dbReference type="AlphaFoldDB" id="A0A194S9G1"/>
<dbReference type="InterPro" id="IPR011042">
    <property type="entry name" value="6-blade_b-propeller_TolB-like"/>
</dbReference>
<feature type="domain" description="SMP-30/Gluconolactonase/LRE-like region" evidence="4">
    <location>
        <begin position="18"/>
        <end position="277"/>
    </location>
</feature>
<evidence type="ECO:0000259" key="4">
    <source>
        <dbReference type="Pfam" id="PF08450"/>
    </source>
</evidence>
<dbReference type="GeneID" id="28976177"/>
<feature type="binding site" evidence="3">
    <location>
        <position position="165"/>
    </location>
    <ligand>
        <name>a divalent metal cation</name>
        <dbReference type="ChEBI" id="CHEBI:60240"/>
    </ligand>
</feature>
<feature type="active site" description="Proton donor/acceptor" evidence="2">
    <location>
        <position position="218"/>
    </location>
</feature>
<dbReference type="GO" id="GO:0019853">
    <property type="term" value="P:L-ascorbic acid biosynthetic process"/>
    <property type="evidence" value="ECO:0007669"/>
    <property type="project" value="TreeGrafter"/>
</dbReference>
<evidence type="ECO:0000313" key="6">
    <source>
        <dbReference type="Proteomes" id="UP000053890"/>
    </source>
</evidence>
<sequence length="328" mass="36139">MRTITVSGEPLLDIRCHLGEGPLYQPETDELHFLDIARGEVHHYNCATRAHEVDVYDAHVSCIRLRQDQPGFVAVADRGFAFLPARAPGSSHDSPAPVTYHVELEPDLHPRSKMFNDGEIDTLGRFMAGTKPARGEAMGKREEVMWRLDGEGKLDKVMDGLALPNGIGFSVDETRMYFADTIERTIFVYDYDASTGEFSNRRTFHHSPSRTSPGGLPDGLLVDADDHVYSARFAGGKIIRFKPSGEPDLEIVFDDARHVTACELGGKGGSTLFVTTASLAENGDDRDEALVRQYGARSGALWAVDLSGEGVRAKERFRFRSVAPRASL</sequence>
<proteinExistence type="inferred from homology"/>
<evidence type="ECO:0000256" key="1">
    <source>
        <dbReference type="ARBA" id="ARBA00008853"/>
    </source>
</evidence>
<evidence type="ECO:0000313" key="5">
    <source>
        <dbReference type="EMBL" id="KPV77368.1"/>
    </source>
</evidence>
<dbReference type="InterPro" id="IPR005511">
    <property type="entry name" value="SMP-30"/>
</dbReference>
<dbReference type="PANTHER" id="PTHR10907:SF47">
    <property type="entry name" value="REGUCALCIN"/>
    <property type="match status" value="1"/>
</dbReference>
<dbReference type="STRING" id="578459.A0A194S9G1"/>
<evidence type="ECO:0000256" key="3">
    <source>
        <dbReference type="PIRSR" id="PIRSR605511-2"/>
    </source>
</evidence>
<comment type="cofactor">
    <cofactor evidence="3">
        <name>Zn(2+)</name>
        <dbReference type="ChEBI" id="CHEBI:29105"/>
    </cofactor>
    <text evidence="3">Binds 1 divalent metal cation per subunit.</text>
</comment>
<dbReference type="EMBL" id="KQ474074">
    <property type="protein sequence ID" value="KPV77368.1"/>
    <property type="molecule type" value="Genomic_DNA"/>
</dbReference>
<dbReference type="Pfam" id="PF08450">
    <property type="entry name" value="SGL"/>
    <property type="match status" value="1"/>
</dbReference>
<gene>
    <name evidence="5" type="ORF">RHOBADRAFT_51234</name>
</gene>
<keyword evidence="3" id="KW-0862">Zinc</keyword>
<dbReference type="Gene3D" id="2.120.10.30">
    <property type="entry name" value="TolB, C-terminal domain"/>
    <property type="match status" value="1"/>
</dbReference>
<feature type="binding site" evidence="3">
    <location>
        <position position="116"/>
    </location>
    <ligand>
        <name>substrate</name>
    </ligand>
</feature>
<feature type="binding site" evidence="3">
    <location>
        <position position="218"/>
    </location>
    <ligand>
        <name>a divalent metal cation</name>
        <dbReference type="ChEBI" id="CHEBI:60240"/>
    </ligand>
</feature>